<organism evidence="1 2">
    <name type="scientific">Caerostris extrusa</name>
    <name type="common">Bark spider</name>
    <name type="synonym">Caerostris bankana</name>
    <dbReference type="NCBI Taxonomy" id="172846"/>
    <lineage>
        <taxon>Eukaryota</taxon>
        <taxon>Metazoa</taxon>
        <taxon>Ecdysozoa</taxon>
        <taxon>Arthropoda</taxon>
        <taxon>Chelicerata</taxon>
        <taxon>Arachnida</taxon>
        <taxon>Araneae</taxon>
        <taxon>Araneomorphae</taxon>
        <taxon>Entelegynae</taxon>
        <taxon>Araneoidea</taxon>
        <taxon>Araneidae</taxon>
        <taxon>Caerostris</taxon>
    </lineage>
</organism>
<evidence type="ECO:0000313" key="1">
    <source>
        <dbReference type="EMBL" id="GIX73298.1"/>
    </source>
</evidence>
<evidence type="ECO:0000313" key="2">
    <source>
        <dbReference type="Proteomes" id="UP001054945"/>
    </source>
</evidence>
<dbReference type="AlphaFoldDB" id="A0AAV4MLU1"/>
<protein>
    <submittedName>
        <fullName evidence="1">Uncharacterized protein</fullName>
    </submittedName>
</protein>
<reference evidence="1 2" key="1">
    <citation type="submission" date="2021-06" db="EMBL/GenBank/DDBJ databases">
        <title>Caerostris extrusa draft genome.</title>
        <authorList>
            <person name="Kono N."/>
            <person name="Arakawa K."/>
        </authorList>
    </citation>
    <scope>NUCLEOTIDE SEQUENCE [LARGE SCALE GENOMIC DNA]</scope>
</reference>
<proteinExistence type="predicted"/>
<sequence length="97" mass="11520">MARYSSRKTIHKMTFVWPFNNFHKLSLKALNEDLIPITLSQCPRRRLHWHTHVRLDASLHKNFNSIKVIDFLLADRRIMGSLQMKTHLKITLISTHC</sequence>
<comment type="caution">
    <text evidence="1">The sequence shown here is derived from an EMBL/GenBank/DDBJ whole genome shotgun (WGS) entry which is preliminary data.</text>
</comment>
<dbReference type="EMBL" id="BPLR01019937">
    <property type="protein sequence ID" value="GIX73298.1"/>
    <property type="molecule type" value="Genomic_DNA"/>
</dbReference>
<keyword evidence="2" id="KW-1185">Reference proteome</keyword>
<accession>A0AAV4MLU1</accession>
<name>A0AAV4MLU1_CAEEX</name>
<gene>
    <name evidence="1" type="ORF">CEXT_611911</name>
</gene>
<dbReference type="Proteomes" id="UP001054945">
    <property type="component" value="Unassembled WGS sequence"/>
</dbReference>